<comment type="caution">
    <text evidence="4">The sequence shown here is derived from an EMBL/GenBank/DDBJ whole genome shotgun (WGS) entry which is preliminary data.</text>
</comment>
<evidence type="ECO:0000313" key="5">
    <source>
        <dbReference type="Proteomes" id="UP000286045"/>
    </source>
</evidence>
<accession>A0A439CZV0</accession>
<dbReference type="EMBL" id="RYZI01000253">
    <property type="protein sequence ID" value="RWA07521.1"/>
    <property type="molecule type" value="Genomic_DNA"/>
</dbReference>
<keyword evidence="1" id="KW-0677">Repeat</keyword>
<dbReference type="Pfam" id="PF12796">
    <property type="entry name" value="Ank_2"/>
    <property type="match status" value="1"/>
</dbReference>
<sequence>MIVYLPKFYKELRGLRNSDTTETREMLNLFVAGLLCTFSLFSGGDIWKLRRMAGLSETLWNQINMVSMQFSLYSTQTIFERLEAAQVATLMSDEWCRALNRQVDPSSLMSNKPSDGYIKFWTTTLERFRSFAEYYKHPSRDSIEFPNLGEVQRSARESIHHAFMMLCANNCDRILDTTLNFLAAEAKIKLSRDHSLGLSLFPEEYASTANLDTLGRPTDGVYASKTPLMVASLNGHSKIVGLLLRRGAWVNATDGEGKTSLIMASNNGHSKVVELPLQSKAEVDNTDHEGSTALIKAVGNGHSEVVELLLRSKADTNAISYNGDTALSISASKGYRDITVLLLENGADPNLSLIDGSTPLMIAIEEGHRHIAVPLLNTNADPNVVICKGTALGTACKFHDSTSVRLLLRRGADPTLGILSNPPSHRNKAQKLIEQALFGGNHWQKDATRKLRIHVIDTFSKLSSSMKRGLGTEKSTSHLRRRQW</sequence>
<dbReference type="InterPro" id="IPR036770">
    <property type="entry name" value="Ankyrin_rpt-contain_sf"/>
</dbReference>
<dbReference type="Pfam" id="PF00023">
    <property type="entry name" value="Ank"/>
    <property type="match status" value="2"/>
</dbReference>
<dbReference type="PANTHER" id="PTHR24171:SF10">
    <property type="entry name" value="ANKYRIN REPEAT DOMAIN-CONTAINING PROTEIN 29-LIKE"/>
    <property type="match status" value="1"/>
</dbReference>
<dbReference type="PROSITE" id="PS50297">
    <property type="entry name" value="ANK_REP_REGION"/>
    <property type="match status" value="5"/>
</dbReference>
<dbReference type="SUPFAM" id="SSF48403">
    <property type="entry name" value="Ankyrin repeat"/>
    <property type="match status" value="1"/>
</dbReference>
<dbReference type="STRING" id="363999.A0A439CZV0"/>
<protein>
    <submittedName>
        <fullName evidence="4">Uncharacterized protein</fullName>
    </submittedName>
</protein>
<dbReference type="AlphaFoldDB" id="A0A439CZV0"/>
<feature type="repeat" description="ANK" evidence="3">
    <location>
        <begin position="322"/>
        <end position="354"/>
    </location>
</feature>
<name>A0A439CZV0_9PEZI</name>
<feature type="repeat" description="ANK" evidence="3">
    <location>
        <begin position="223"/>
        <end position="255"/>
    </location>
</feature>
<feature type="repeat" description="ANK" evidence="3">
    <location>
        <begin position="289"/>
        <end position="321"/>
    </location>
</feature>
<keyword evidence="2 3" id="KW-0040">ANK repeat</keyword>
<evidence type="ECO:0000256" key="3">
    <source>
        <dbReference type="PROSITE-ProRule" id="PRU00023"/>
    </source>
</evidence>
<evidence type="ECO:0000256" key="1">
    <source>
        <dbReference type="ARBA" id="ARBA00022737"/>
    </source>
</evidence>
<dbReference type="Gene3D" id="1.25.40.20">
    <property type="entry name" value="Ankyrin repeat-containing domain"/>
    <property type="match status" value="2"/>
</dbReference>
<dbReference type="PANTHER" id="PTHR24171">
    <property type="entry name" value="ANKYRIN REPEAT DOMAIN-CONTAINING PROTEIN 39-RELATED"/>
    <property type="match status" value="1"/>
</dbReference>
<dbReference type="Proteomes" id="UP000286045">
    <property type="component" value="Unassembled WGS sequence"/>
</dbReference>
<dbReference type="GO" id="GO:0004842">
    <property type="term" value="F:ubiquitin-protein transferase activity"/>
    <property type="evidence" value="ECO:0007669"/>
    <property type="project" value="TreeGrafter"/>
</dbReference>
<evidence type="ECO:0000313" key="4">
    <source>
        <dbReference type="EMBL" id="RWA07521.1"/>
    </source>
</evidence>
<organism evidence="4 5">
    <name type="scientific">Xylaria grammica</name>
    <dbReference type="NCBI Taxonomy" id="363999"/>
    <lineage>
        <taxon>Eukaryota</taxon>
        <taxon>Fungi</taxon>
        <taxon>Dikarya</taxon>
        <taxon>Ascomycota</taxon>
        <taxon>Pezizomycotina</taxon>
        <taxon>Sordariomycetes</taxon>
        <taxon>Xylariomycetidae</taxon>
        <taxon>Xylariales</taxon>
        <taxon>Xylariaceae</taxon>
        <taxon>Xylaria</taxon>
    </lineage>
</organism>
<gene>
    <name evidence="4" type="ORF">EKO27_g7584</name>
</gene>
<reference evidence="4 5" key="1">
    <citation type="submission" date="2018-12" db="EMBL/GenBank/DDBJ databases">
        <title>Draft genome sequence of Xylaria grammica IHI A82.</title>
        <authorList>
            <person name="Buettner E."/>
            <person name="Kellner H."/>
        </authorList>
    </citation>
    <scope>NUCLEOTIDE SEQUENCE [LARGE SCALE GENOMIC DNA]</scope>
    <source>
        <strain evidence="4 5">IHI A82</strain>
    </source>
</reference>
<dbReference type="PROSITE" id="PS50088">
    <property type="entry name" value="ANK_REPEAT"/>
    <property type="match status" value="5"/>
</dbReference>
<dbReference type="InterPro" id="IPR002110">
    <property type="entry name" value="Ankyrin_rpt"/>
</dbReference>
<feature type="repeat" description="ANK" evidence="3">
    <location>
        <begin position="256"/>
        <end position="288"/>
    </location>
</feature>
<dbReference type="SMART" id="SM00248">
    <property type="entry name" value="ANK"/>
    <property type="match status" value="6"/>
</dbReference>
<proteinExistence type="predicted"/>
<keyword evidence="5" id="KW-1185">Reference proteome</keyword>
<feature type="repeat" description="ANK" evidence="3">
    <location>
        <begin position="355"/>
        <end position="384"/>
    </location>
</feature>
<dbReference type="GO" id="GO:0085020">
    <property type="term" value="P:protein K6-linked ubiquitination"/>
    <property type="evidence" value="ECO:0007669"/>
    <property type="project" value="TreeGrafter"/>
</dbReference>
<evidence type="ECO:0000256" key="2">
    <source>
        <dbReference type="ARBA" id="ARBA00023043"/>
    </source>
</evidence>